<dbReference type="AlphaFoldDB" id="A0A0G0SS29"/>
<name>A0A0G0SS29_9BACT</name>
<dbReference type="InterPro" id="IPR029063">
    <property type="entry name" value="SAM-dependent_MTases_sf"/>
</dbReference>
<dbReference type="Proteomes" id="UP000034793">
    <property type="component" value="Unassembled WGS sequence"/>
</dbReference>
<comment type="caution">
    <text evidence="1">The sequence shown here is derived from an EMBL/GenBank/DDBJ whole genome shotgun (WGS) entry which is preliminary data.</text>
</comment>
<accession>A0A0G0SS29</accession>
<organism evidence="1 2">
    <name type="scientific">Candidatus Woesebacteria bacterium GW2011_GWA1_39_8</name>
    <dbReference type="NCBI Taxonomy" id="1618552"/>
    <lineage>
        <taxon>Bacteria</taxon>
        <taxon>Candidatus Woeseibacteriota</taxon>
    </lineage>
</organism>
<dbReference type="EMBL" id="LBXL01000050">
    <property type="protein sequence ID" value="KKR28427.1"/>
    <property type="molecule type" value="Genomic_DNA"/>
</dbReference>
<protein>
    <submittedName>
        <fullName evidence="1">Uncharacterized protein</fullName>
    </submittedName>
</protein>
<proteinExistence type="predicted"/>
<dbReference type="Pfam" id="PF13578">
    <property type="entry name" value="Methyltransf_24"/>
    <property type="match status" value="1"/>
</dbReference>
<evidence type="ECO:0000313" key="1">
    <source>
        <dbReference type="EMBL" id="KKR28427.1"/>
    </source>
</evidence>
<dbReference type="Gene3D" id="3.40.50.150">
    <property type="entry name" value="Vaccinia Virus protein VP39"/>
    <property type="match status" value="1"/>
</dbReference>
<dbReference type="SUPFAM" id="SSF53335">
    <property type="entry name" value="S-adenosyl-L-methionine-dependent methyltransferases"/>
    <property type="match status" value="1"/>
</dbReference>
<reference evidence="1 2" key="1">
    <citation type="journal article" date="2015" name="Nature">
        <title>rRNA introns, odd ribosomes, and small enigmatic genomes across a large radiation of phyla.</title>
        <authorList>
            <person name="Brown C.T."/>
            <person name="Hug L.A."/>
            <person name="Thomas B.C."/>
            <person name="Sharon I."/>
            <person name="Castelle C.J."/>
            <person name="Singh A."/>
            <person name="Wilkins M.J."/>
            <person name="Williams K.H."/>
            <person name="Banfield J.F."/>
        </authorList>
    </citation>
    <scope>NUCLEOTIDE SEQUENCE [LARGE SCALE GENOMIC DNA]</scope>
</reference>
<evidence type="ECO:0000313" key="2">
    <source>
        <dbReference type="Proteomes" id="UP000034793"/>
    </source>
</evidence>
<sequence length="190" mass="22212">MKNLWHSSYEKNNYGDFFYSLIRIYNPRKVVELGTKAGYSAYHIARGLADNKKGSLDCYDLWEKYKFNSVSQSVAQKNLKKFKDIVKFKLTDAIGIDKTYKSIDILHVDLSNEGGILEKIIPRWIDKTRQLIIIEGGSDERDRVEWMIKYKKPSIKKWLQDLSRLYDIEYLTLEPFPSVTIICPLGFTVI</sequence>
<gene>
    <name evidence="1" type="ORF">UT61_C0050G0011</name>
</gene>